<accession>A0A915AIH8</accession>
<reference evidence="3" key="1">
    <citation type="submission" date="2022-11" db="UniProtKB">
        <authorList>
            <consortium name="WormBaseParasite"/>
        </authorList>
    </citation>
    <scope>IDENTIFICATION</scope>
</reference>
<keyword evidence="1" id="KW-0175">Coiled coil</keyword>
<keyword evidence="2" id="KW-1185">Reference proteome</keyword>
<sequence length="412" mass="45215">RHCSVIVAEMSSYFSYGRQPGLFGNSVYFPAEHYINNSTAPVNGYGKVAEMQGRKPTAGIMNAAKGDMTDGFPRIAGFEYVNPRGATPLGGLQNSGSLGGFQNYMRGTDYTSLARESPACTYGAYSTFHPGGILDQKSSVAPQDKTSVKQPPTQVWAESRWGMPTKLFNDSSYAFRALNNNIDEMEQEHMKHLEEMERLQKEAEHLRSHEEDESLLTAMDKMSVTNEVDPLISAHRNISPHKQVQVSAADVLGHDKGGAVSDSVYFSVPNMHNAFSGDLHPQISQPVETKYAVANAPKVELAESVHREQPQVATLITQDISSDTETAIETQLPKVFADSTYVFDADTETTAKLAEELLETQSNDDEQLVTVSPITDPIKTPISTGLQEVRTTYVGSEYNFEGLRGLEAFGAR</sequence>
<dbReference type="Proteomes" id="UP000887569">
    <property type="component" value="Unplaced"/>
</dbReference>
<evidence type="ECO:0000313" key="2">
    <source>
        <dbReference type="Proteomes" id="UP000887569"/>
    </source>
</evidence>
<dbReference type="AlphaFoldDB" id="A0A915AIH8"/>
<name>A0A915AIH8_PARUN</name>
<protein>
    <submittedName>
        <fullName evidence="3">Uncharacterized protein</fullName>
    </submittedName>
</protein>
<evidence type="ECO:0000256" key="1">
    <source>
        <dbReference type="SAM" id="Coils"/>
    </source>
</evidence>
<organism evidence="2 3">
    <name type="scientific">Parascaris univalens</name>
    <name type="common">Nematode worm</name>
    <dbReference type="NCBI Taxonomy" id="6257"/>
    <lineage>
        <taxon>Eukaryota</taxon>
        <taxon>Metazoa</taxon>
        <taxon>Ecdysozoa</taxon>
        <taxon>Nematoda</taxon>
        <taxon>Chromadorea</taxon>
        <taxon>Rhabditida</taxon>
        <taxon>Spirurina</taxon>
        <taxon>Ascaridomorpha</taxon>
        <taxon>Ascaridoidea</taxon>
        <taxon>Ascarididae</taxon>
        <taxon>Parascaris</taxon>
    </lineage>
</organism>
<dbReference type="WBParaSite" id="PgR008_g149_t03">
    <property type="protein sequence ID" value="PgR008_g149_t03"/>
    <property type="gene ID" value="PgR008_g149"/>
</dbReference>
<feature type="coiled-coil region" evidence="1">
    <location>
        <begin position="175"/>
        <end position="213"/>
    </location>
</feature>
<evidence type="ECO:0000313" key="3">
    <source>
        <dbReference type="WBParaSite" id="PgR008_g149_t03"/>
    </source>
</evidence>
<proteinExistence type="predicted"/>